<feature type="compositionally biased region" description="Pro residues" evidence="1">
    <location>
        <begin position="334"/>
        <end position="361"/>
    </location>
</feature>
<dbReference type="EnsemblFungi" id="PTTG_27765-t43_1">
    <property type="protein sequence ID" value="PTTG_27765-t43_1-p1"/>
    <property type="gene ID" value="PTTG_27765"/>
</dbReference>
<feature type="compositionally biased region" description="Pro residues" evidence="1">
    <location>
        <begin position="376"/>
        <end position="385"/>
    </location>
</feature>
<accession>A0A180GHK5</accession>
<organism evidence="2">
    <name type="scientific">Puccinia triticina (isolate 1-1 / race 1 (BBBD))</name>
    <name type="common">Brown leaf rust fungus</name>
    <dbReference type="NCBI Taxonomy" id="630390"/>
    <lineage>
        <taxon>Eukaryota</taxon>
        <taxon>Fungi</taxon>
        <taxon>Dikarya</taxon>
        <taxon>Basidiomycota</taxon>
        <taxon>Pucciniomycotina</taxon>
        <taxon>Pucciniomycetes</taxon>
        <taxon>Pucciniales</taxon>
        <taxon>Pucciniaceae</taxon>
        <taxon>Puccinia</taxon>
    </lineage>
</organism>
<feature type="compositionally biased region" description="Polar residues" evidence="1">
    <location>
        <begin position="17"/>
        <end position="43"/>
    </location>
</feature>
<reference evidence="3" key="4">
    <citation type="submission" date="2025-05" db="UniProtKB">
        <authorList>
            <consortium name="EnsemblFungi"/>
        </authorList>
    </citation>
    <scope>IDENTIFICATION</scope>
    <source>
        <strain evidence="3">isolate 1-1 / race 1 (BBBD)</strain>
    </source>
</reference>
<dbReference type="EMBL" id="ADAS02000070">
    <property type="protein sequence ID" value="OAV92054.1"/>
    <property type="molecule type" value="Genomic_DNA"/>
</dbReference>
<feature type="compositionally biased region" description="Pro residues" evidence="1">
    <location>
        <begin position="212"/>
        <end position="227"/>
    </location>
</feature>
<name>A0A180GHK5_PUCT1</name>
<feature type="compositionally biased region" description="Polar residues" evidence="1">
    <location>
        <begin position="51"/>
        <end position="60"/>
    </location>
</feature>
<feature type="non-terminal residue" evidence="2">
    <location>
        <position position="1"/>
    </location>
</feature>
<feature type="region of interest" description="Disordered" evidence="1">
    <location>
        <begin position="1"/>
        <end position="157"/>
    </location>
</feature>
<evidence type="ECO:0000313" key="2">
    <source>
        <dbReference type="EMBL" id="OAV92054.1"/>
    </source>
</evidence>
<evidence type="ECO:0000313" key="4">
    <source>
        <dbReference type="Proteomes" id="UP000005240"/>
    </source>
</evidence>
<feature type="region of interest" description="Disordered" evidence="1">
    <location>
        <begin position="171"/>
        <end position="396"/>
    </location>
</feature>
<sequence>AIGQPAAAMPFPLFSNPFHSRNNTTHEPTSSEPKNSSEPNRSTILRPIVNSARNRTQSLATAHHPTSRPKTAQETQLIKKIKSYGAPEKTRPPPLKLASPLRPHPVRTHRPSGSVGTPPSPRSRSASAAATVFDIVRPSRRRAEPPQHPATITPFTPPLPVAPLVFAVRPSKATRPSPPLRPSASAASPEGLLPPHRPASREQPRLDHRRLPAPPSAPAPLAPPAIPPERRLPADPADPVGVVERAGLLGVQRRAARPALLAPKHRRHHPALLSGRAAQPVQPARHPPALRAPPGAEAAPAPRRLRLAHLAQPPQARPAPSRQPLQACSTPSRSSPPSPGRRPQPHPPRGPSTSPGPPPAFSPTSPGPSCVSHTPPNTPPRPPGSSPICRRSSPPP</sequence>
<proteinExistence type="predicted"/>
<protein>
    <submittedName>
        <fullName evidence="2 3">Uncharacterized protein</fullName>
    </submittedName>
</protein>
<gene>
    <name evidence="2" type="ORF">PTTG_27765</name>
</gene>
<feature type="compositionally biased region" description="Low complexity" evidence="1">
    <location>
        <begin position="283"/>
        <end position="333"/>
    </location>
</feature>
<dbReference type="STRING" id="630390.A0A180GHK5"/>
<feature type="non-terminal residue" evidence="2">
    <location>
        <position position="396"/>
    </location>
</feature>
<reference evidence="2" key="1">
    <citation type="submission" date="2009-11" db="EMBL/GenBank/DDBJ databases">
        <authorList>
            <consortium name="The Broad Institute Genome Sequencing Platform"/>
            <person name="Ward D."/>
            <person name="Feldgarden M."/>
            <person name="Earl A."/>
            <person name="Young S.K."/>
            <person name="Zeng Q."/>
            <person name="Koehrsen M."/>
            <person name="Alvarado L."/>
            <person name="Berlin A."/>
            <person name="Bochicchio J."/>
            <person name="Borenstein D."/>
            <person name="Chapman S.B."/>
            <person name="Chen Z."/>
            <person name="Engels R."/>
            <person name="Freedman E."/>
            <person name="Gellesch M."/>
            <person name="Goldberg J."/>
            <person name="Griggs A."/>
            <person name="Gujja S."/>
            <person name="Heilman E."/>
            <person name="Heiman D."/>
            <person name="Hepburn T."/>
            <person name="Howarth C."/>
            <person name="Jen D."/>
            <person name="Larson L."/>
            <person name="Lewis B."/>
            <person name="Mehta T."/>
            <person name="Park D."/>
            <person name="Pearson M."/>
            <person name="Roberts A."/>
            <person name="Saif S."/>
            <person name="Shea T."/>
            <person name="Shenoy N."/>
            <person name="Sisk P."/>
            <person name="Stolte C."/>
            <person name="Sykes S."/>
            <person name="Thomson T."/>
            <person name="Walk T."/>
            <person name="White J."/>
            <person name="Yandava C."/>
            <person name="Izard J."/>
            <person name="Baranova O.V."/>
            <person name="Blanton J.M."/>
            <person name="Tanner A.C."/>
            <person name="Dewhirst F.E."/>
            <person name="Haas B."/>
            <person name="Nusbaum C."/>
            <person name="Birren B."/>
        </authorList>
    </citation>
    <scope>NUCLEOTIDE SEQUENCE [LARGE SCALE GENOMIC DNA]</scope>
    <source>
        <strain evidence="2">1-1 BBBD Race 1</strain>
    </source>
</reference>
<evidence type="ECO:0000256" key="1">
    <source>
        <dbReference type="SAM" id="MobiDB-lite"/>
    </source>
</evidence>
<evidence type="ECO:0000313" key="3">
    <source>
        <dbReference type="EnsemblFungi" id="PTTG_27765-t43_1-p1"/>
    </source>
</evidence>
<dbReference type="Proteomes" id="UP000005240">
    <property type="component" value="Unassembled WGS sequence"/>
</dbReference>
<dbReference type="VEuPathDB" id="FungiDB:PTTG_27765"/>
<feature type="compositionally biased region" description="Low complexity" evidence="1">
    <location>
        <begin position="386"/>
        <end position="396"/>
    </location>
</feature>
<reference evidence="3 4" key="3">
    <citation type="journal article" date="2017" name="G3 (Bethesda)">
        <title>Comparative analysis highlights variable genome content of wheat rusts and divergence of the mating loci.</title>
        <authorList>
            <person name="Cuomo C.A."/>
            <person name="Bakkeren G."/>
            <person name="Khalil H.B."/>
            <person name="Panwar V."/>
            <person name="Joly D."/>
            <person name="Linning R."/>
            <person name="Sakthikumar S."/>
            <person name="Song X."/>
            <person name="Adiconis X."/>
            <person name="Fan L."/>
            <person name="Goldberg J.M."/>
            <person name="Levin J.Z."/>
            <person name="Young S."/>
            <person name="Zeng Q."/>
            <person name="Anikster Y."/>
            <person name="Bruce M."/>
            <person name="Wang M."/>
            <person name="Yin C."/>
            <person name="McCallum B."/>
            <person name="Szabo L.J."/>
            <person name="Hulbert S."/>
            <person name="Chen X."/>
            <person name="Fellers J.P."/>
        </authorList>
    </citation>
    <scope>NUCLEOTIDE SEQUENCE</scope>
    <source>
        <strain evidence="3">isolate 1-1 / race 1 (BBBD)</strain>
        <strain evidence="4">Isolate 1-1 / race 1 (BBBD)</strain>
    </source>
</reference>
<keyword evidence="4" id="KW-1185">Reference proteome</keyword>
<feature type="compositionally biased region" description="Basic and acidic residues" evidence="1">
    <location>
        <begin position="199"/>
        <end position="210"/>
    </location>
</feature>
<dbReference type="AlphaFoldDB" id="A0A180GHK5"/>
<reference evidence="2" key="2">
    <citation type="submission" date="2016-05" db="EMBL/GenBank/DDBJ databases">
        <title>Comparative analysis highlights variable genome content of wheat rusts and divergence of the mating loci.</title>
        <authorList>
            <person name="Cuomo C.A."/>
            <person name="Bakkeren G."/>
            <person name="Szabo L."/>
            <person name="Khalil H."/>
            <person name="Joly D."/>
            <person name="Goldberg J."/>
            <person name="Young S."/>
            <person name="Zeng Q."/>
            <person name="Fellers J."/>
        </authorList>
    </citation>
    <scope>NUCLEOTIDE SEQUENCE [LARGE SCALE GENOMIC DNA]</scope>
    <source>
        <strain evidence="2">1-1 BBBD Race 1</strain>
    </source>
</reference>